<accession>A0A2T0LEJ8</accession>
<evidence type="ECO:0000313" key="1">
    <source>
        <dbReference type="EMBL" id="PRX40542.1"/>
    </source>
</evidence>
<name>A0A2T0LEJ8_9BACL</name>
<evidence type="ECO:0000313" key="2">
    <source>
        <dbReference type="Proteomes" id="UP000237797"/>
    </source>
</evidence>
<gene>
    <name evidence="1" type="ORF">CLV97_11219</name>
</gene>
<dbReference type="OrthoDB" id="9867716at2"/>
<protein>
    <submittedName>
        <fullName evidence="1">Uncharacterized protein</fullName>
    </submittedName>
</protein>
<organism evidence="1 2">
    <name type="scientific">Planifilum fimeticola</name>
    <dbReference type="NCBI Taxonomy" id="201975"/>
    <lineage>
        <taxon>Bacteria</taxon>
        <taxon>Bacillati</taxon>
        <taxon>Bacillota</taxon>
        <taxon>Bacilli</taxon>
        <taxon>Bacillales</taxon>
        <taxon>Thermoactinomycetaceae</taxon>
        <taxon>Planifilum</taxon>
    </lineage>
</organism>
<keyword evidence="2" id="KW-1185">Reference proteome</keyword>
<dbReference type="EMBL" id="PVNE01000012">
    <property type="protein sequence ID" value="PRX40542.1"/>
    <property type="molecule type" value="Genomic_DNA"/>
</dbReference>
<sequence length="71" mass="8865">MYKRYFARLAMLLTAAFLIKKWRDSRGRMRFSPMRRGFGRRHWLSRMQMNMDLGRTMFRVMGNRLMRRMAR</sequence>
<dbReference type="Proteomes" id="UP000237797">
    <property type="component" value="Unassembled WGS sequence"/>
</dbReference>
<reference evidence="1 2" key="1">
    <citation type="submission" date="2018-03" db="EMBL/GenBank/DDBJ databases">
        <title>Genomic Encyclopedia of Archaeal and Bacterial Type Strains, Phase II (KMG-II): from individual species to whole genera.</title>
        <authorList>
            <person name="Goeker M."/>
        </authorList>
    </citation>
    <scope>NUCLEOTIDE SEQUENCE [LARGE SCALE GENOMIC DNA]</scope>
    <source>
        <strain evidence="1 2">DSM 44946</strain>
    </source>
</reference>
<proteinExistence type="predicted"/>
<dbReference type="RefSeq" id="WP_106345157.1">
    <property type="nucleotide sequence ID" value="NZ_PVNE01000012.1"/>
</dbReference>
<dbReference type="AlphaFoldDB" id="A0A2T0LEJ8"/>
<comment type="caution">
    <text evidence="1">The sequence shown here is derived from an EMBL/GenBank/DDBJ whole genome shotgun (WGS) entry which is preliminary data.</text>
</comment>